<dbReference type="Proteomes" id="UP000887578">
    <property type="component" value="Unplaced"/>
</dbReference>
<evidence type="ECO:0000313" key="2">
    <source>
        <dbReference type="WBParaSite" id="PDA_v2.g1172.t1"/>
    </source>
</evidence>
<dbReference type="PANTHER" id="PTHR28592">
    <property type="entry name" value="ARMADILLO REPEAT-CONTAINING PROTEIN 1"/>
    <property type="match status" value="1"/>
</dbReference>
<dbReference type="PANTHER" id="PTHR28592:SF1">
    <property type="entry name" value="ARMADILLO REPEAT-CONTAINING PROTEIN 1"/>
    <property type="match status" value="1"/>
</dbReference>
<evidence type="ECO:0000313" key="1">
    <source>
        <dbReference type="Proteomes" id="UP000887578"/>
    </source>
</evidence>
<reference evidence="2" key="1">
    <citation type="submission" date="2022-11" db="UniProtKB">
        <authorList>
            <consortium name="WormBaseParasite"/>
        </authorList>
    </citation>
    <scope>IDENTIFICATION</scope>
</reference>
<organism evidence="1 2">
    <name type="scientific">Panagrolaimus davidi</name>
    <dbReference type="NCBI Taxonomy" id="227884"/>
    <lineage>
        <taxon>Eukaryota</taxon>
        <taxon>Metazoa</taxon>
        <taxon>Ecdysozoa</taxon>
        <taxon>Nematoda</taxon>
        <taxon>Chromadorea</taxon>
        <taxon>Rhabditida</taxon>
        <taxon>Tylenchina</taxon>
        <taxon>Panagrolaimomorpha</taxon>
        <taxon>Panagrolaimoidea</taxon>
        <taxon>Panagrolaimidae</taxon>
        <taxon>Panagrolaimus</taxon>
    </lineage>
</organism>
<protein>
    <submittedName>
        <fullName evidence="2">Uncharacterized protein</fullName>
    </submittedName>
</protein>
<name>A0A914P1N8_9BILA</name>
<accession>A0A914P1N8</accession>
<proteinExistence type="predicted"/>
<dbReference type="WBParaSite" id="PDA_v2.g1172.t1">
    <property type="protein sequence ID" value="PDA_v2.g1172.t1"/>
    <property type="gene ID" value="PDA_v2.g1172"/>
</dbReference>
<sequence length="285" mass="32471">MVDVDQMDAEEKTVLKLLKSFYKLVIARPDKSIFIEDPAFSVTITTYIQDDRPNVMSIMSRILKALTDSPKNCKLIAALPDFEQKLARQVEKENLSPKVVHELLVVQSRITALKVPKTPQSASKTRTFLKTAGTKQLVYQLHDNSEEKQTTLQERSIPIKGVVSLCFGAVGPAGDHHHNNSIKCIYRVQETLEAKILERCIFNCGYQKIQRVVRLDDGSTQSYDIYRDEVFTHTDEETKSKTNCPQYLDDNVMIFDPTQTLVPNNHAINNESSWFSGVKAYLPFW</sequence>
<dbReference type="AlphaFoldDB" id="A0A914P1N8"/>
<keyword evidence="1" id="KW-1185">Reference proteome</keyword>